<keyword evidence="2" id="KW-1185">Reference proteome</keyword>
<evidence type="ECO:0000313" key="1">
    <source>
        <dbReference type="EMBL" id="KAK3350624.1"/>
    </source>
</evidence>
<dbReference type="AlphaFoldDB" id="A0AAE0JJ70"/>
<evidence type="ECO:0000313" key="2">
    <source>
        <dbReference type="Proteomes" id="UP001278500"/>
    </source>
</evidence>
<gene>
    <name evidence="1" type="ORF">B0H65DRAFT_420184</name>
</gene>
<feature type="non-terminal residue" evidence="1">
    <location>
        <position position="1"/>
    </location>
</feature>
<dbReference type="RefSeq" id="XP_062683919.1">
    <property type="nucleotide sequence ID" value="XM_062824259.1"/>
</dbReference>
<comment type="caution">
    <text evidence="1">The sequence shown here is derived from an EMBL/GenBank/DDBJ whole genome shotgun (WGS) entry which is preliminary data.</text>
</comment>
<protein>
    <submittedName>
        <fullName evidence="1">Uncharacterized protein</fullName>
    </submittedName>
</protein>
<reference evidence="1" key="2">
    <citation type="submission" date="2023-06" db="EMBL/GenBank/DDBJ databases">
        <authorList>
            <consortium name="Lawrence Berkeley National Laboratory"/>
            <person name="Haridas S."/>
            <person name="Hensen N."/>
            <person name="Bonometti L."/>
            <person name="Westerberg I."/>
            <person name="Brannstrom I.O."/>
            <person name="Guillou S."/>
            <person name="Cros-Aarteil S."/>
            <person name="Calhoun S."/>
            <person name="Kuo A."/>
            <person name="Mondo S."/>
            <person name="Pangilinan J."/>
            <person name="Riley R."/>
            <person name="Labutti K."/>
            <person name="Andreopoulos B."/>
            <person name="Lipzen A."/>
            <person name="Chen C."/>
            <person name="Yanf M."/>
            <person name="Daum C."/>
            <person name="Ng V."/>
            <person name="Clum A."/>
            <person name="Steindorff A."/>
            <person name="Ohm R."/>
            <person name="Martin F."/>
            <person name="Silar P."/>
            <person name="Natvig D."/>
            <person name="Lalanne C."/>
            <person name="Gautier V."/>
            <person name="Ament-Velasquez S.L."/>
            <person name="Kruys A."/>
            <person name="Hutchinson M.I."/>
            <person name="Powell A.J."/>
            <person name="Barry K."/>
            <person name="Miller A.N."/>
            <person name="Grigoriev I.V."/>
            <person name="Debuchy R."/>
            <person name="Gladieux P."/>
            <person name="Thoren M.H."/>
            <person name="Johannesson H."/>
        </authorList>
    </citation>
    <scope>NUCLEOTIDE SEQUENCE</scope>
    <source>
        <strain evidence="1">CBS 560.94</strain>
    </source>
</reference>
<dbReference type="GeneID" id="87861413"/>
<dbReference type="Proteomes" id="UP001278500">
    <property type="component" value="Unassembled WGS sequence"/>
</dbReference>
<proteinExistence type="predicted"/>
<organism evidence="1 2">
    <name type="scientific">Neurospora tetraspora</name>
    <dbReference type="NCBI Taxonomy" id="94610"/>
    <lineage>
        <taxon>Eukaryota</taxon>
        <taxon>Fungi</taxon>
        <taxon>Dikarya</taxon>
        <taxon>Ascomycota</taxon>
        <taxon>Pezizomycotina</taxon>
        <taxon>Sordariomycetes</taxon>
        <taxon>Sordariomycetidae</taxon>
        <taxon>Sordariales</taxon>
        <taxon>Sordariaceae</taxon>
        <taxon>Neurospora</taxon>
    </lineage>
</organism>
<reference evidence="1" key="1">
    <citation type="journal article" date="2023" name="Mol. Phylogenet. Evol.">
        <title>Genome-scale phylogeny and comparative genomics of the fungal order Sordariales.</title>
        <authorList>
            <person name="Hensen N."/>
            <person name="Bonometti L."/>
            <person name="Westerberg I."/>
            <person name="Brannstrom I.O."/>
            <person name="Guillou S."/>
            <person name="Cros-Aarteil S."/>
            <person name="Calhoun S."/>
            <person name="Haridas S."/>
            <person name="Kuo A."/>
            <person name="Mondo S."/>
            <person name="Pangilinan J."/>
            <person name="Riley R."/>
            <person name="LaButti K."/>
            <person name="Andreopoulos B."/>
            <person name="Lipzen A."/>
            <person name="Chen C."/>
            <person name="Yan M."/>
            <person name="Daum C."/>
            <person name="Ng V."/>
            <person name="Clum A."/>
            <person name="Steindorff A."/>
            <person name="Ohm R.A."/>
            <person name="Martin F."/>
            <person name="Silar P."/>
            <person name="Natvig D.O."/>
            <person name="Lalanne C."/>
            <person name="Gautier V."/>
            <person name="Ament-Velasquez S.L."/>
            <person name="Kruys A."/>
            <person name="Hutchinson M.I."/>
            <person name="Powell A.J."/>
            <person name="Barry K."/>
            <person name="Miller A.N."/>
            <person name="Grigoriev I.V."/>
            <person name="Debuchy R."/>
            <person name="Gladieux P."/>
            <person name="Hiltunen Thoren M."/>
            <person name="Johannesson H."/>
        </authorList>
    </citation>
    <scope>NUCLEOTIDE SEQUENCE</scope>
    <source>
        <strain evidence="1">CBS 560.94</strain>
    </source>
</reference>
<accession>A0AAE0JJ70</accession>
<sequence>LFIQVDGCSSPSKSHFIRLLFIKFKEIVTLNYLPDPVTRTTPTGIFTTNINRSTIYSLL</sequence>
<dbReference type="EMBL" id="JAUEPP010000002">
    <property type="protein sequence ID" value="KAK3350624.1"/>
    <property type="molecule type" value="Genomic_DNA"/>
</dbReference>
<name>A0AAE0JJ70_9PEZI</name>